<feature type="compositionally biased region" description="Polar residues" evidence="1">
    <location>
        <begin position="27"/>
        <end position="51"/>
    </location>
</feature>
<dbReference type="Proteomes" id="UP000178912">
    <property type="component" value="Unassembled WGS sequence"/>
</dbReference>
<accession>A0A1E1JZU3</accession>
<protein>
    <recommendedName>
        <fullName evidence="5">Secreted protein</fullName>
    </recommendedName>
</protein>
<gene>
    <name evidence="3" type="ORF">RAG0_02035</name>
</gene>
<organism evidence="3 4">
    <name type="scientific">Rhynchosporium agropyri</name>
    <dbReference type="NCBI Taxonomy" id="914238"/>
    <lineage>
        <taxon>Eukaryota</taxon>
        <taxon>Fungi</taxon>
        <taxon>Dikarya</taxon>
        <taxon>Ascomycota</taxon>
        <taxon>Pezizomycotina</taxon>
        <taxon>Leotiomycetes</taxon>
        <taxon>Helotiales</taxon>
        <taxon>Ploettnerulaceae</taxon>
        <taxon>Rhynchosporium</taxon>
    </lineage>
</organism>
<evidence type="ECO:0000256" key="1">
    <source>
        <dbReference type="SAM" id="MobiDB-lite"/>
    </source>
</evidence>
<keyword evidence="4" id="KW-1185">Reference proteome</keyword>
<name>A0A1E1JZU3_9HELO</name>
<feature type="chain" id="PRO_5009445422" description="Secreted protein" evidence="2">
    <location>
        <begin position="19"/>
        <end position="71"/>
    </location>
</feature>
<keyword evidence="2" id="KW-0732">Signal</keyword>
<dbReference type="AlphaFoldDB" id="A0A1E1JZU3"/>
<dbReference type="EMBL" id="FJUX01000008">
    <property type="protein sequence ID" value="CZS91397.1"/>
    <property type="molecule type" value="Genomic_DNA"/>
</dbReference>
<evidence type="ECO:0000313" key="4">
    <source>
        <dbReference type="Proteomes" id="UP000178912"/>
    </source>
</evidence>
<feature type="signal peptide" evidence="2">
    <location>
        <begin position="1"/>
        <end position="18"/>
    </location>
</feature>
<sequence length="71" mass="7738">MGLHLHAVFFLGAMRSQGSRPPPLSCLHNTSDQTRPDQTSTAQHNPNFSSGSEMYKCTEGAWQAWDFAAAG</sequence>
<feature type="region of interest" description="Disordered" evidence="1">
    <location>
        <begin position="15"/>
        <end position="51"/>
    </location>
</feature>
<evidence type="ECO:0000256" key="2">
    <source>
        <dbReference type="SAM" id="SignalP"/>
    </source>
</evidence>
<evidence type="ECO:0008006" key="5">
    <source>
        <dbReference type="Google" id="ProtNLM"/>
    </source>
</evidence>
<evidence type="ECO:0000313" key="3">
    <source>
        <dbReference type="EMBL" id="CZS91397.1"/>
    </source>
</evidence>
<proteinExistence type="predicted"/>
<reference evidence="4" key="1">
    <citation type="submission" date="2016-03" db="EMBL/GenBank/DDBJ databases">
        <authorList>
            <person name="Guldener U."/>
        </authorList>
    </citation>
    <scope>NUCLEOTIDE SEQUENCE [LARGE SCALE GENOMIC DNA]</scope>
    <source>
        <strain evidence="4">04CH-RAC-A.6.1</strain>
    </source>
</reference>